<evidence type="ECO:0000313" key="2">
    <source>
        <dbReference type="EMBL" id="OCT47957.1"/>
    </source>
</evidence>
<feature type="compositionally biased region" description="Polar residues" evidence="1">
    <location>
        <begin position="561"/>
        <end position="575"/>
    </location>
</feature>
<feature type="compositionally biased region" description="Basic residues" evidence="1">
    <location>
        <begin position="1"/>
        <end position="12"/>
    </location>
</feature>
<feature type="region of interest" description="Disordered" evidence="1">
    <location>
        <begin position="606"/>
        <end position="703"/>
    </location>
</feature>
<feature type="compositionally biased region" description="Polar residues" evidence="1">
    <location>
        <begin position="612"/>
        <end position="624"/>
    </location>
</feature>
<comment type="caution">
    <text evidence="2">The sequence shown here is derived from an EMBL/GenBank/DDBJ whole genome shotgun (WGS) entry which is preliminary data.</text>
</comment>
<dbReference type="EMBL" id="LGRB01000012">
    <property type="protein sequence ID" value="OCT47957.1"/>
    <property type="molecule type" value="Genomic_DNA"/>
</dbReference>
<feature type="region of interest" description="Disordered" evidence="1">
    <location>
        <begin position="273"/>
        <end position="292"/>
    </location>
</feature>
<feature type="region of interest" description="Disordered" evidence="1">
    <location>
        <begin position="548"/>
        <end position="593"/>
    </location>
</feature>
<feature type="compositionally biased region" description="Polar residues" evidence="1">
    <location>
        <begin position="321"/>
        <end position="331"/>
    </location>
</feature>
<feature type="compositionally biased region" description="Polar residues" evidence="1">
    <location>
        <begin position="657"/>
        <end position="683"/>
    </location>
</feature>
<feature type="compositionally biased region" description="Polar residues" evidence="1">
    <location>
        <begin position="631"/>
        <end position="646"/>
    </location>
</feature>
<feature type="region of interest" description="Disordered" evidence="1">
    <location>
        <begin position="321"/>
        <end position="340"/>
    </location>
</feature>
<dbReference type="Proteomes" id="UP000094526">
    <property type="component" value="Unassembled WGS sequence"/>
</dbReference>
<feature type="region of interest" description="Disordered" evidence="1">
    <location>
        <begin position="167"/>
        <end position="264"/>
    </location>
</feature>
<feature type="compositionally biased region" description="Polar residues" evidence="1">
    <location>
        <begin position="690"/>
        <end position="703"/>
    </location>
</feature>
<proteinExistence type="predicted"/>
<dbReference type="VEuPathDB" id="FungiDB:G647_08125"/>
<name>A0A1C1CHL9_9EURO</name>
<evidence type="ECO:0000256" key="1">
    <source>
        <dbReference type="SAM" id="MobiDB-lite"/>
    </source>
</evidence>
<reference evidence="3" key="1">
    <citation type="submission" date="2015-07" db="EMBL/GenBank/DDBJ databases">
        <authorList>
            <person name="Teixeira M.M."/>
            <person name="Souza R.C."/>
            <person name="Almeida L.G."/>
            <person name="Vicente V.A."/>
            <person name="de Hoog S."/>
            <person name="Bocca A.L."/>
            <person name="de Almeida S.R."/>
            <person name="Vasconcelos A.T."/>
            <person name="Felipe M.S."/>
        </authorList>
    </citation>
    <scope>NUCLEOTIDE SEQUENCE [LARGE SCALE GENOMIC DNA]</scope>
    <source>
        <strain evidence="3">KSF</strain>
    </source>
</reference>
<feature type="compositionally biased region" description="Polar residues" evidence="1">
    <location>
        <begin position="17"/>
        <end position="59"/>
    </location>
</feature>
<gene>
    <name evidence="2" type="ORF">CLCR_03838</name>
</gene>
<keyword evidence="3" id="KW-1185">Reference proteome</keyword>
<sequence length="1010" mass="108919">MEAPAKKKRGRPRKVDQSNPNASTATTLSSSQVSNSRASPSHWNHATRSTGDDQTLSNAQPRHLTAPSVANNPSHPYQYATEIDTDNDNLTANDWLDNLFGPIQESQDPDTIFQDSHQEELMKALLDYTVQNPTPTQVVDEEWSKIMGSSPTSAHLDTLDTQISVVDPFPTLESSPPRLTPRNTIPANNRTPNSGTVSHTSPATPYSDSRSVNALEDSCTPPSFRVPKASLAPKTYTPGPANSKDAADLTSADGESDSSALDLAEPQYVDQKTLRQQTPVKQPLGSPFTPTTAPARQATAALMDIFGSPLPAGNKQLRTQNMSLSSPASRKQTSKFRESTPTVIDPRYQATPVKFKSPPNPATLMEKMRNNTLLKNEVSRHPAKRARMSSVGAQQVVANIEHDWQTQQNFYMQSQQGSGTGDPGLCANMEIDGMKNWAGTSLGDSLPPQSLTPYNNEYDYPIPMPTGSFDALRQEHEDYVSFGQKRTASQMIRGDMDANLQRSPGNIGQDYEGIEDNLSELFIPLGQLQTSMLAEHGTQTQMNYQMQMQSSLRMEGRRQRSAGSQFSSPTQAQTPSQVQRGAQQQLQSSMQTQVQGEILQASPGQHMGVLQQRRSQQGTPQNPIDTPLQMVRSTPSVASTGPQGTPTPAPRSRRSNLSKPAQNMVSSSPQTAHTPLRKVQNSPGKGRGQGHNNPIATPQNGTLVGNVQTLDSQQTPGHTHQQDDACNHALIETTGVQTPTPLRAHLPTPQQLTSTGPCPNTINETLEETNRRTGAQLCGGVAGGIDFVPSFNATTAVDDFLSSHMFQLPDNVNYGGLDLALPDMDFGDIVDMGMDQNLVFNAHEDLNGFMTTAPSLPTTVDTRPILSPMIAGPGGIAAGSSLDHPLFNNDVRAPSIGYAETLISDTVATSPAAVPVNNTNTSTGTGTDAVVNVEADMNLNMPEDNSLANISKATPLPNDEASSAHACALPHTQDGSEDMVGLDMSEIPTDFDWIQGFDEHADFEVADWGL</sequence>
<protein>
    <submittedName>
        <fullName evidence="2">Uncharacterized protein</fullName>
    </submittedName>
</protein>
<organism evidence="2 3">
    <name type="scientific">Cladophialophora carrionii</name>
    <dbReference type="NCBI Taxonomy" id="86049"/>
    <lineage>
        <taxon>Eukaryota</taxon>
        <taxon>Fungi</taxon>
        <taxon>Dikarya</taxon>
        <taxon>Ascomycota</taxon>
        <taxon>Pezizomycotina</taxon>
        <taxon>Eurotiomycetes</taxon>
        <taxon>Chaetothyriomycetidae</taxon>
        <taxon>Chaetothyriales</taxon>
        <taxon>Herpotrichiellaceae</taxon>
        <taxon>Cladophialophora</taxon>
    </lineage>
</organism>
<feature type="compositionally biased region" description="Polar residues" evidence="1">
    <location>
        <begin position="181"/>
        <end position="212"/>
    </location>
</feature>
<accession>A0A1C1CHL9</accession>
<dbReference type="STRING" id="86049.A0A1C1CHL9"/>
<dbReference type="VEuPathDB" id="FungiDB:CLCR_03838"/>
<dbReference type="OrthoDB" id="4148592at2759"/>
<feature type="region of interest" description="Disordered" evidence="1">
    <location>
        <begin position="1"/>
        <end position="59"/>
    </location>
</feature>
<evidence type="ECO:0000313" key="3">
    <source>
        <dbReference type="Proteomes" id="UP000094526"/>
    </source>
</evidence>
<dbReference type="AlphaFoldDB" id="A0A1C1CHL9"/>
<feature type="compositionally biased region" description="Low complexity" evidence="1">
    <location>
        <begin position="576"/>
        <end position="593"/>
    </location>
</feature>